<keyword evidence="3" id="KW-1185">Reference proteome</keyword>
<proteinExistence type="inferred from homology"/>
<dbReference type="InterPro" id="IPR006357">
    <property type="entry name" value="HAD-SF_hydro_IIA"/>
</dbReference>
<comment type="similarity">
    <text evidence="1">Belongs to the HAD-like hydrolase superfamily.</text>
</comment>
<reference evidence="2 3" key="1">
    <citation type="journal article" date="2020" name="Nature">
        <title>Isolation of an archaeon at the prokaryote-eukaryote interface.</title>
        <authorList>
            <person name="Imachi H."/>
            <person name="Nobu M.K."/>
            <person name="Nakahara N."/>
            <person name="Morono Y."/>
            <person name="Ogawara M."/>
            <person name="Takaki Y."/>
            <person name="Takano Y."/>
            <person name="Uematsu K."/>
            <person name="Ikuta T."/>
            <person name="Ito M."/>
            <person name="Matsui Y."/>
            <person name="Miyazaki M."/>
            <person name="Murata K."/>
            <person name="Saito Y."/>
            <person name="Sakai S."/>
            <person name="Song C."/>
            <person name="Tasumi E."/>
            <person name="Yamanaka Y."/>
            <person name="Yamaguchi T."/>
            <person name="Kamagata Y."/>
            <person name="Tamaki H."/>
            <person name="Takai K."/>
        </authorList>
    </citation>
    <scope>NUCLEOTIDE SEQUENCE [LARGE SCALE GENOMIC DNA]</scope>
    <source>
        <strain evidence="2 3">MK-D1</strain>
    </source>
</reference>
<dbReference type="Pfam" id="PF13242">
    <property type="entry name" value="Hydrolase_like"/>
    <property type="match status" value="1"/>
</dbReference>
<dbReference type="RefSeq" id="WP_162306551.1">
    <property type="nucleotide sequence ID" value="NZ_CP042905.2"/>
</dbReference>
<dbReference type="PANTHER" id="PTHR19288:SF46">
    <property type="entry name" value="HALOACID DEHALOGENASE-LIKE HYDROLASE DOMAIN-CONTAINING PROTEIN 2"/>
    <property type="match status" value="1"/>
</dbReference>
<dbReference type="NCBIfam" id="TIGR01460">
    <property type="entry name" value="HAD-SF-IIA"/>
    <property type="match status" value="1"/>
</dbReference>
<dbReference type="Gene3D" id="3.40.50.1000">
    <property type="entry name" value="HAD superfamily/HAD-like"/>
    <property type="match status" value="2"/>
</dbReference>
<dbReference type="GO" id="GO:0005737">
    <property type="term" value="C:cytoplasm"/>
    <property type="evidence" value="ECO:0007669"/>
    <property type="project" value="TreeGrafter"/>
</dbReference>
<dbReference type="KEGG" id="psyt:DSAG12_00845"/>
<dbReference type="SUPFAM" id="SSF56784">
    <property type="entry name" value="HAD-like"/>
    <property type="match status" value="1"/>
</dbReference>
<dbReference type="Pfam" id="PF13344">
    <property type="entry name" value="Hydrolase_6"/>
    <property type="match status" value="1"/>
</dbReference>
<gene>
    <name evidence="2" type="ORF">DSAG12_00845</name>
</gene>
<evidence type="ECO:0000313" key="2">
    <source>
        <dbReference type="EMBL" id="QEE15022.1"/>
    </source>
</evidence>
<dbReference type="InterPro" id="IPR006439">
    <property type="entry name" value="HAD-SF_hydro_IA"/>
</dbReference>
<dbReference type="PANTHER" id="PTHR19288">
    <property type="entry name" value="4-NITROPHENYLPHOSPHATASE-RELATED"/>
    <property type="match status" value="1"/>
</dbReference>
<dbReference type="AlphaFoldDB" id="A0A5B9D7H0"/>
<evidence type="ECO:0000256" key="1">
    <source>
        <dbReference type="ARBA" id="ARBA00007958"/>
    </source>
</evidence>
<dbReference type="InterPro" id="IPR023214">
    <property type="entry name" value="HAD_sf"/>
</dbReference>
<protein>
    <submittedName>
        <fullName evidence="2">HAD-IIA family hydrolase</fullName>
    </submittedName>
</protein>
<dbReference type="GeneID" id="41328843"/>
<dbReference type="NCBIfam" id="TIGR01549">
    <property type="entry name" value="HAD-SF-IA-v1"/>
    <property type="match status" value="1"/>
</dbReference>
<accession>A0A5B9D7H0</accession>
<evidence type="ECO:0000313" key="3">
    <source>
        <dbReference type="Proteomes" id="UP000321408"/>
    </source>
</evidence>
<organism evidence="2 3">
    <name type="scientific">Promethearchaeum syntrophicum</name>
    <dbReference type="NCBI Taxonomy" id="2594042"/>
    <lineage>
        <taxon>Archaea</taxon>
        <taxon>Promethearchaeati</taxon>
        <taxon>Promethearchaeota</taxon>
        <taxon>Promethearchaeia</taxon>
        <taxon>Promethearchaeales</taxon>
        <taxon>Promethearchaeaceae</taxon>
        <taxon>Promethearchaeum</taxon>
    </lineage>
</organism>
<name>A0A5B9D7H0_9ARCH</name>
<dbReference type="EMBL" id="CP042905">
    <property type="protein sequence ID" value="QEE15022.1"/>
    <property type="molecule type" value="Genomic_DNA"/>
</dbReference>
<reference evidence="2 3" key="2">
    <citation type="journal article" date="2024" name="Int. J. Syst. Evol. Microbiol.">
        <title>Promethearchaeum syntrophicum gen. nov., sp. nov., an anaerobic, obligately syntrophic archaeon, the first isolate of the lineage 'Asgard' archaea, and proposal of the new archaeal phylum Promethearchaeota phyl. nov. and kingdom Promethearchaeati regn. nov.</title>
        <authorList>
            <person name="Imachi H."/>
            <person name="Nobu M.K."/>
            <person name="Kato S."/>
            <person name="Takaki Y."/>
            <person name="Miyazaki M."/>
            <person name="Miyata M."/>
            <person name="Ogawara M."/>
            <person name="Saito Y."/>
            <person name="Sakai S."/>
            <person name="Tahara Y.O."/>
            <person name="Takano Y."/>
            <person name="Tasumi E."/>
            <person name="Uematsu K."/>
            <person name="Yoshimura T."/>
            <person name="Itoh T."/>
            <person name="Ohkuma M."/>
            <person name="Takai K."/>
        </authorList>
    </citation>
    <scope>NUCLEOTIDE SEQUENCE [LARGE SCALE GENOMIC DNA]</scope>
    <source>
        <strain evidence="2 3">MK-D1</strain>
    </source>
</reference>
<sequence length="263" mass="29514">MNKKLGFVRGILCDIDGTLYFRGRVIPNAIETVSFLQDKGYKVVFLTNTDSKTPKDILEKLLDFGFSVKSHDIFTPIIAIKEYISQFPDKKSYFLMTDRVLSEFQTFSQVTDDNIPDFVVISDFSDDWRIERLNTAFKYVLKGAKLIGSQGNRYYLDQEGNPKIDTGSLVKMVADAANVKPLILGKPNADYFKLALEKIGINANDAIIIGDDVESDIQGAQNAGVKGILVKTGKGQAKFQKNYESKIIPFLKLNSFSELRKLL</sequence>
<dbReference type="GO" id="GO:0016791">
    <property type="term" value="F:phosphatase activity"/>
    <property type="evidence" value="ECO:0007669"/>
    <property type="project" value="TreeGrafter"/>
</dbReference>
<dbReference type="Proteomes" id="UP000321408">
    <property type="component" value="Chromosome"/>
</dbReference>
<keyword evidence="2" id="KW-0378">Hydrolase</keyword>
<dbReference type="InterPro" id="IPR036412">
    <property type="entry name" value="HAD-like_sf"/>
</dbReference>